<dbReference type="Pfam" id="PF03737">
    <property type="entry name" value="RraA-like"/>
    <property type="match status" value="1"/>
</dbReference>
<dbReference type="Gene3D" id="3.50.30.40">
    <property type="entry name" value="Ribonuclease E inhibitor RraA/RraA-like"/>
    <property type="match status" value="1"/>
</dbReference>
<evidence type="ECO:0000256" key="2">
    <source>
        <dbReference type="ARBA" id="ARBA00001968"/>
    </source>
</evidence>
<accession>A0A5J5IV56</accession>
<evidence type="ECO:0000256" key="6">
    <source>
        <dbReference type="ARBA" id="ARBA00012947"/>
    </source>
</evidence>
<keyword evidence="13" id="KW-0479">Metal-binding</keyword>
<dbReference type="EMBL" id="VYRZ01000001">
    <property type="protein sequence ID" value="KAA9089176.1"/>
    <property type="molecule type" value="Genomic_DNA"/>
</dbReference>
<evidence type="ECO:0000256" key="5">
    <source>
        <dbReference type="ARBA" id="ARBA00012213"/>
    </source>
</evidence>
<feature type="coiled-coil region" evidence="14">
    <location>
        <begin position="186"/>
        <end position="213"/>
    </location>
</feature>
<comment type="cofactor">
    <cofactor evidence="2">
        <name>a divalent metal cation</name>
        <dbReference type="ChEBI" id="CHEBI:60240"/>
    </cofactor>
</comment>
<dbReference type="PANTHER" id="PTHR33254">
    <property type="entry name" value="4-HYDROXY-4-METHYL-2-OXOGLUTARATE ALDOLASE 3-RELATED"/>
    <property type="match status" value="1"/>
</dbReference>
<dbReference type="GO" id="GO:0008948">
    <property type="term" value="F:oxaloacetate decarboxylase activity"/>
    <property type="evidence" value="ECO:0007669"/>
    <property type="project" value="UniProtKB-EC"/>
</dbReference>
<evidence type="ECO:0000256" key="9">
    <source>
        <dbReference type="ARBA" id="ARBA00029596"/>
    </source>
</evidence>
<dbReference type="SUPFAM" id="SSF89562">
    <property type="entry name" value="RraA-like"/>
    <property type="match status" value="1"/>
</dbReference>
<dbReference type="EC" id="4.1.1.112" evidence="6"/>
<comment type="function">
    <text evidence="8">Catalyzes the aldol cleavage of 4-hydroxy-4-methyl-2-oxoglutarate (HMG) into 2 molecules of pyruvate. Also contains a secondary oxaloacetate (OAA) decarboxylase activity due to the common pyruvate enolate transition state formed following C-C bond cleavage in the retro-aldol and decarboxylation reactions.</text>
</comment>
<dbReference type="CDD" id="cd16841">
    <property type="entry name" value="RraA_family"/>
    <property type="match status" value="1"/>
</dbReference>
<feature type="binding site" evidence="13">
    <location>
        <position position="125"/>
    </location>
    <ligand>
        <name>Mg(2+)</name>
        <dbReference type="ChEBI" id="CHEBI:18420"/>
    </ligand>
</feature>
<organism evidence="15 16">
    <name type="scientific">Microbacterium radiodurans</name>
    <dbReference type="NCBI Taxonomy" id="661398"/>
    <lineage>
        <taxon>Bacteria</taxon>
        <taxon>Bacillati</taxon>
        <taxon>Actinomycetota</taxon>
        <taxon>Actinomycetes</taxon>
        <taxon>Micrococcales</taxon>
        <taxon>Microbacteriaceae</taxon>
        <taxon>Microbacterium</taxon>
    </lineage>
</organism>
<evidence type="ECO:0000256" key="12">
    <source>
        <dbReference type="ARBA" id="ARBA00047973"/>
    </source>
</evidence>
<dbReference type="InterPro" id="IPR036704">
    <property type="entry name" value="RraA/RraA-like_sf"/>
</dbReference>
<evidence type="ECO:0000256" key="14">
    <source>
        <dbReference type="SAM" id="Coils"/>
    </source>
</evidence>
<dbReference type="GO" id="GO:0047443">
    <property type="term" value="F:4-hydroxy-4-methyl-2-oxoglutarate aldolase activity"/>
    <property type="evidence" value="ECO:0007669"/>
    <property type="project" value="UniProtKB-EC"/>
</dbReference>
<comment type="caution">
    <text evidence="15">The sequence shown here is derived from an EMBL/GenBank/DDBJ whole genome shotgun (WGS) entry which is preliminary data.</text>
</comment>
<evidence type="ECO:0000313" key="15">
    <source>
        <dbReference type="EMBL" id="KAA9089176.1"/>
    </source>
</evidence>
<proteinExistence type="inferred from homology"/>
<keyword evidence="14" id="KW-0175">Coiled coil</keyword>
<evidence type="ECO:0000256" key="3">
    <source>
        <dbReference type="ARBA" id="ARBA00008621"/>
    </source>
</evidence>
<dbReference type="Proteomes" id="UP000327039">
    <property type="component" value="Unassembled WGS sequence"/>
</dbReference>
<gene>
    <name evidence="15" type="ORF">F6B42_01360</name>
</gene>
<reference evidence="16" key="1">
    <citation type="submission" date="2019-09" db="EMBL/GenBank/DDBJ databases">
        <title>Mumia zhuanghuii sp. nov. isolated from the intestinal contents of plateau pika (Ochotona curzoniae) in the Qinghai-Tibet plateau of China.</title>
        <authorList>
            <person name="Tian Z."/>
        </authorList>
    </citation>
    <scope>NUCLEOTIDE SEQUENCE [LARGE SCALE GENOMIC DNA]</scope>
    <source>
        <strain evidence="16">DSM 25564</strain>
    </source>
</reference>
<evidence type="ECO:0000256" key="1">
    <source>
        <dbReference type="ARBA" id="ARBA00001342"/>
    </source>
</evidence>
<comment type="similarity">
    <text evidence="3">Belongs to the class II aldolase/RraA-like family.</text>
</comment>
<keyword evidence="16" id="KW-1185">Reference proteome</keyword>
<evidence type="ECO:0000256" key="7">
    <source>
        <dbReference type="ARBA" id="ARBA00016549"/>
    </source>
</evidence>
<dbReference type="InterPro" id="IPR005493">
    <property type="entry name" value="RraA/RraA-like"/>
</dbReference>
<comment type="subunit">
    <text evidence="4">Homotrimer.</text>
</comment>
<evidence type="ECO:0000256" key="10">
    <source>
        <dbReference type="ARBA" id="ARBA00030169"/>
    </source>
</evidence>
<dbReference type="AlphaFoldDB" id="A0A5J5IV56"/>
<protein>
    <recommendedName>
        <fullName evidence="7">Putative 4-hydroxy-4-methyl-2-oxoglutarate aldolase</fullName>
        <ecNumber evidence="6">4.1.1.112</ecNumber>
        <ecNumber evidence="5">4.1.3.17</ecNumber>
    </recommendedName>
    <alternativeName>
        <fullName evidence="11">Oxaloacetate decarboxylase</fullName>
    </alternativeName>
    <alternativeName>
        <fullName evidence="9">Regulator of ribonuclease activity homolog</fullName>
    </alternativeName>
    <alternativeName>
        <fullName evidence="10">RraA-like protein</fullName>
    </alternativeName>
</protein>
<evidence type="ECO:0000256" key="13">
    <source>
        <dbReference type="PIRSR" id="PIRSR605493-1"/>
    </source>
</evidence>
<evidence type="ECO:0000313" key="16">
    <source>
        <dbReference type="Proteomes" id="UP000327039"/>
    </source>
</evidence>
<evidence type="ECO:0000256" key="8">
    <source>
        <dbReference type="ARBA" id="ARBA00025046"/>
    </source>
</evidence>
<dbReference type="EC" id="4.1.3.17" evidence="5"/>
<dbReference type="PANTHER" id="PTHR33254:SF4">
    <property type="entry name" value="4-HYDROXY-4-METHYL-2-OXOGLUTARATE ALDOLASE 3-RELATED"/>
    <property type="match status" value="1"/>
</dbReference>
<dbReference type="GO" id="GO:0046872">
    <property type="term" value="F:metal ion binding"/>
    <property type="evidence" value="ECO:0007669"/>
    <property type="project" value="UniProtKB-KW"/>
</dbReference>
<evidence type="ECO:0000256" key="11">
    <source>
        <dbReference type="ARBA" id="ARBA00032305"/>
    </source>
</evidence>
<sequence length="215" mass="22038">MFINADTSTVHVHDRTEELPPDLVARFAHAASTLVGDAMGRFGLMDSGISALDGRARCAGRALTVLTREGDNLAIHVALDHAEPGDVLIIDAQGGSARAVFGDLLAEICMTRGIAGVIIDGLSRDAAAISDLGLAVWARGLSPAGPFKNGPGAVGAPVACGGVVVNPGDLIVADADGVAVIPAGRIAAVAREVERLEAAEDRLRARIRNSKGERP</sequence>
<dbReference type="OrthoDB" id="943692at2"/>
<comment type="catalytic activity">
    <reaction evidence="12">
        <text>oxaloacetate + H(+) = pyruvate + CO2</text>
        <dbReference type="Rhea" id="RHEA:15641"/>
        <dbReference type="ChEBI" id="CHEBI:15361"/>
        <dbReference type="ChEBI" id="CHEBI:15378"/>
        <dbReference type="ChEBI" id="CHEBI:16452"/>
        <dbReference type="ChEBI" id="CHEBI:16526"/>
        <dbReference type="EC" id="4.1.1.112"/>
    </reaction>
</comment>
<evidence type="ECO:0000256" key="4">
    <source>
        <dbReference type="ARBA" id="ARBA00011233"/>
    </source>
</evidence>
<comment type="catalytic activity">
    <reaction evidence="1">
        <text>4-hydroxy-4-methyl-2-oxoglutarate = 2 pyruvate</text>
        <dbReference type="Rhea" id="RHEA:22748"/>
        <dbReference type="ChEBI" id="CHEBI:15361"/>
        <dbReference type="ChEBI" id="CHEBI:58276"/>
        <dbReference type="EC" id="4.1.3.17"/>
    </reaction>
</comment>
<keyword evidence="13" id="KW-0460">Magnesium</keyword>
<comment type="cofactor">
    <cofactor evidence="13">
        <name>Mg(2+)</name>
        <dbReference type="ChEBI" id="CHEBI:18420"/>
    </cofactor>
</comment>
<dbReference type="RefSeq" id="WP_150417792.1">
    <property type="nucleotide sequence ID" value="NZ_VYRZ01000001.1"/>
</dbReference>
<feature type="binding site" evidence="13">
    <location>
        <begin position="102"/>
        <end position="105"/>
    </location>
    <ligand>
        <name>substrate</name>
    </ligand>
</feature>
<name>A0A5J5IV56_9MICO</name>
<feature type="binding site" evidence="13">
    <location>
        <position position="124"/>
    </location>
    <ligand>
        <name>Mg(2+)</name>
        <dbReference type="ChEBI" id="CHEBI:18420"/>
    </ligand>
</feature>